<protein>
    <recommendedName>
        <fullName evidence="7">Plastocyanin-like domain-containing protein</fullName>
    </recommendedName>
</protein>
<organism evidence="8 9">
    <name type="scientific">Bacillus cereus HuA2-1</name>
    <dbReference type="NCBI Taxonomy" id="1053201"/>
    <lineage>
        <taxon>Bacteria</taxon>
        <taxon>Bacillati</taxon>
        <taxon>Bacillota</taxon>
        <taxon>Bacilli</taxon>
        <taxon>Bacillales</taxon>
        <taxon>Bacillaceae</taxon>
        <taxon>Bacillus</taxon>
        <taxon>Bacillus cereus group</taxon>
    </lineage>
</organism>
<evidence type="ECO:0000256" key="6">
    <source>
        <dbReference type="ARBA" id="ARBA00023180"/>
    </source>
</evidence>
<keyword evidence="6" id="KW-0325">Glycoprotein</keyword>
<comment type="caution">
    <text evidence="8">The sequence shown here is derived from an EMBL/GenBank/DDBJ whole genome shotgun (WGS) entry which is preliminary data.</text>
</comment>
<dbReference type="PANTHER" id="PTHR48461:SF1">
    <property type="entry name" value="MULTICOPPER OXIDASE LPR1-LIKE"/>
    <property type="match status" value="1"/>
</dbReference>
<dbReference type="Pfam" id="PF07732">
    <property type="entry name" value="Cu-oxidase_3"/>
    <property type="match status" value="1"/>
</dbReference>
<dbReference type="HOGENOM" id="CLU_2231025_0_0_9"/>
<dbReference type="AlphaFoldDB" id="J9CH03"/>
<evidence type="ECO:0000256" key="2">
    <source>
        <dbReference type="ARBA" id="ARBA00022723"/>
    </source>
</evidence>
<evidence type="ECO:0000313" key="8">
    <source>
        <dbReference type="EMBL" id="EJV85335.1"/>
    </source>
</evidence>
<name>J9CH03_BACCE</name>
<evidence type="ECO:0000256" key="5">
    <source>
        <dbReference type="ARBA" id="ARBA00023008"/>
    </source>
</evidence>
<keyword evidence="4" id="KW-0560">Oxidoreductase</keyword>
<feature type="domain" description="Plastocyanin-like" evidence="7">
    <location>
        <begin position="44"/>
        <end position="95"/>
    </location>
</feature>
<dbReference type="SUPFAM" id="SSF49503">
    <property type="entry name" value="Cupredoxins"/>
    <property type="match status" value="1"/>
</dbReference>
<evidence type="ECO:0000256" key="3">
    <source>
        <dbReference type="ARBA" id="ARBA00022729"/>
    </source>
</evidence>
<dbReference type="InterPro" id="IPR008972">
    <property type="entry name" value="Cupredoxin"/>
</dbReference>
<evidence type="ECO:0000313" key="9">
    <source>
        <dbReference type="Proteomes" id="UP000004136"/>
    </source>
</evidence>
<evidence type="ECO:0000256" key="4">
    <source>
        <dbReference type="ARBA" id="ARBA00023002"/>
    </source>
</evidence>
<dbReference type="PATRIC" id="fig|1053201.3.peg.2129"/>
<keyword evidence="3" id="KW-0732">Signal</keyword>
<dbReference type="GO" id="GO:0016491">
    <property type="term" value="F:oxidoreductase activity"/>
    <property type="evidence" value="ECO:0007669"/>
    <property type="project" value="UniProtKB-KW"/>
</dbReference>
<keyword evidence="2" id="KW-0479">Metal-binding</keyword>
<reference evidence="8 9" key="1">
    <citation type="submission" date="2012-04" db="EMBL/GenBank/DDBJ databases">
        <title>The Genome Sequence of Bacillus cereus HuA2-1.</title>
        <authorList>
            <consortium name="The Broad Institute Genome Sequencing Platform"/>
            <consortium name="The Broad Institute Genome Sequencing Center for Infectious Disease"/>
            <person name="Feldgarden M."/>
            <person name="Van der Auwera G.A."/>
            <person name="Mahillon J."/>
            <person name="Duprez V."/>
            <person name="Timmery S."/>
            <person name="Mattelet C."/>
            <person name="Dierick K."/>
            <person name="Sun M."/>
            <person name="Yu Z."/>
            <person name="Zhu L."/>
            <person name="Hu X."/>
            <person name="Shank E.B."/>
            <person name="Swiecicka I."/>
            <person name="Hansen B.M."/>
            <person name="Andrup L."/>
            <person name="Young S.K."/>
            <person name="Zeng Q."/>
            <person name="Gargeya S."/>
            <person name="Fitzgerald M."/>
            <person name="Haas B."/>
            <person name="Abouelleil A."/>
            <person name="Alvarado L."/>
            <person name="Arachchi H.M."/>
            <person name="Berlin A."/>
            <person name="Chapman S.B."/>
            <person name="Goldberg J."/>
            <person name="Griggs A."/>
            <person name="Gujja S."/>
            <person name="Hansen M."/>
            <person name="Howarth C."/>
            <person name="Imamovic A."/>
            <person name="Larimer J."/>
            <person name="McCowen C."/>
            <person name="Montmayeur A."/>
            <person name="Murphy C."/>
            <person name="Neiman D."/>
            <person name="Pearson M."/>
            <person name="Priest M."/>
            <person name="Roberts A."/>
            <person name="Saif S."/>
            <person name="Shea T."/>
            <person name="Sisk P."/>
            <person name="Sykes S."/>
            <person name="Wortman J."/>
            <person name="Nusbaum C."/>
            <person name="Birren B."/>
        </authorList>
    </citation>
    <scope>NUCLEOTIDE SEQUENCE [LARGE SCALE GENOMIC DNA]</scope>
    <source>
        <strain evidence="8 9">HuA2-1</strain>
    </source>
</reference>
<proteinExistence type="predicted"/>
<accession>J9CH03</accession>
<dbReference type="GO" id="GO:0016036">
    <property type="term" value="P:cellular response to phosphate starvation"/>
    <property type="evidence" value="ECO:0007669"/>
    <property type="project" value="InterPro"/>
</dbReference>
<dbReference type="PANTHER" id="PTHR48461">
    <property type="entry name" value="MULTICOPPER OXIDASE LPR1-LIKE"/>
    <property type="match status" value="1"/>
</dbReference>
<evidence type="ECO:0000256" key="1">
    <source>
        <dbReference type="ARBA" id="ARBA00001935"/>
    </source>
</evidence>
<dbReference type="InterPro" id="IPR011707">
    <property type="entry name" value="Cu-oxidase-like_N"/>
</dbReference>
<dbReference type="GO" id="GO:0005507">
    <property type="term" value="F:copper ion binding"/>
    <property type="evidence" value="ECO:0007669"/>
    <property type="project" value="InterPro"/>
</dbReference>
<dbReference type="InterPro" id="IPR052152">
    <property type="entry name" value="LPR1/LPR2"/>
</dbReference>
<sequence>MELKKFIDPLPIPSAIKPIGTYKGKPFYDVRMVETLHKFHSDLPKTKVWGYNGMVPGPTFEVKKDHPVYVRWSNDLPEKHFLPVDTTVHGAHDNPNCCTFTWKPQ</sequence>
<keyword evidence="5" id="KW-0186">Copper</keyword>
<dbReference type="EMBL" id="AHDV01000014">
    <property type="protein sequence ID" value="EJV85335.1"/>
    <property type="molecule type" value="Genomic_DNA"/>
</dbReference>
<dbReference type="Gene3D" id="2.60.40.420">
    <property type="entry name" value="Cupredoxins - blue copper proteins"/>
    <property type="match status" value="1"/>
</dbReference>
<evidence type="ECO:0000259" key="7">
    <source>
        <dbReference type="Pfam" id="PF07732"/>
    </source>
</evidence>
<gene>
    <name evidence="8" type="ORF">IG3_02079</name>
</gene>
<dbReference type="Proteomes" id="UP000004136">
    <property type="component" value="Unassembled WGS sequence"/>
</dbReference>
<comment type="cofactor">
    <cofactor evidence="1">
        <name>Cu cation</name>
        <dbReference type="ChEBI" id="CHEBI:23378"/>
    </cofactor>
</comment>